<dbReference type="Pfam" id="PF03401">
    <property type="entry name" value="TctC"/>
    <property type="match status" value="1"/>
</dbReference>
<sequence>MMVQKIFKNTGKLLGIATISLSATVATSLAYAESNWPTGPVKMIMHTKAGGSADVFIRTLAKSLEPEIGQEIIVINSPGGGGASQMGRIRPAEPDGLTLGVNTLTHFTSMLTNLKGTFSIDDFSWIASTQEDAIIFFVRENSDIHDINDLVAKARENNGNINIGGFGPIGSMQNIGMSMLENAADVKFKWVGFNATPDIIAALLGGHVDVGISNLGALKSFFDADRIKGLGVLGEKRLTGLPDVATLTQQGYDVDNSWLQVRGIFGPANMPMETQQKIADAFHKAMQSDSYQTYARAAGVEDSLMGPEAYTAFVKNISKVAKTQLEQAGVLE</sequence>
<dbReference type="EMBL" id="CYHG01000014">
    <property type="protein sequence ID" value="CUB06037.1"/>
    <property type="molecule type" value="Genomic_DNA"/>
</dbReference>
<accession>A0A0K6IRT4</accession>
<keyword evidence="4" id="KW-1185">Reference proteome</keyword>
<gene>
    <name evidence="3" type="ORF">Ga0061065_11464</name>
</gene>
<proteinExistence type="inferred from homology"/>
<dbReference type="Proteomes" id="UP000182769">
    <property type="component" value="Unassembled WGS sequence"/>
</dbReference>
<organism evidence="3 4">
    <name type="scientific">Marinomonas fungiae</name>
    <dbReference type="NCBI Taxonomy" id="1137284"/>
    <lineage>
        <taxon>Bacteria</taxon>
        <taxon>Pseudomonadati</taxon>
        <taxon>Pseudomonadota</taxon>
        <taxon>Gammaproteobacteria</taxon>
        <taxon>Oceanospirillales</taxon>
        <taxon>Oceanospirillaceae</taxon>
        <taxon>Marinomonas</taxon>
    </lineage>
</organism>
<comment type="similarity">
    <text evidence="1">Belongs to the UPF0065 (bug) family.</text>
</comment>
<dbReference type="RefSeq" id="WP_211262075.1">
    <property type="nucleotide sequence ID" value="NZ_CYHG01000014.1"/>
</dbReference>
<keyword evidence="2" id="KW-0732">Signal</keyword>
<dbReference type="CDD" id="cd07012">
    <property type="entry name" value="PBP2_Bug_TTT"/>
    <property type="match status" value="1"/>
</dbReference>
<evidence type="ECO:0000313" key="3">
    <source>
        <dbReference type="EMBL" id="CUB06037.1"/>
    </source>
</evidence>
<feature type="signal peptide" evidence="2">
    <location>
        <begin position="1"/>
        <end position="32"/>
    </location>
</feature>
<reference evidence="4" key="1">
    <citation type="submission" date="2015-08" db="EMBL/GenBank/DDBJ databases">
        <authorList>
            <person name="Varghese N."/>
        </authorList>
    </citation>
    <scope>NUCLEOTIDE SEQUENCE [LARGE SCALE GENOMIC DNA]</scope>
    <source>
        <strain evidence="4">JCM 18476</strain>
    </source>
</reference>
<dbReference type="PANTHER" id="PTHR42928:SF5">
    <property type="entry name" value="BLR1237 PROTEIN"/>
    <property type="match status" value="1"/>
</dbReference>
<name>A0A0K6IRT4_9GAMM</name>
<evidence type="ECO:0000313" key="4">
    <source>
        <dbReference type="Proteomes" id="UP000182769"/>
    </source>
</evidence>
<dbReference type="PIRSF" id="PIRSF017082">
    <property type="entry name" value="YflP"/>
    <property type="match status" value="1"/>
</dbReference>
<feature type="chain" id="PRO_5005505828" evidence="2">
    <location>
        <begin position="33"/>
        <end position="332"/>
    </location>
</feature>
<dbReference type="SUPFAM" id="SSF53850">
    <property type="entry name" value="Periplasmic binding protein-like II"/>
    <property type="match status" value="1"/>
</dbReference>
<evidence type="ECO:0000256" key="1">
    <source>
        <dbReference type="ARBA" id="ARBA00006987"/>
    </source>
</evidence>
<dbReference type="PANTHER" id="PTHR42928">
    <property type="entry name" value="TRICARBOXYLATE-BINDING PROTEIN"/>
    <property type="match status" value="1"/>
</dbReference>
<dbReference type="AlphaFoldDB" id="A0A0K6IRT4"/>
<keyword evidence="3" id="KW-0675">Receptor</keyword>
<dbReference type="InterPro" id="IPR042100">
    <property type="entry name" value="Bug_dom1"/>
</dbReference>
<dbReference type="STRING" id="1137284.GCA_001418205_03335"/>
<dbReference type="Gene3D" id="3.40.190.10">
    <property type="entry name" value="Periplasmic binding protein-like II"/>
    <property type="match status" value="1"/>
</dbReference>
<dbReference type="Gene3D" id="3.40.190.150">
    <property type="entry name" value="Bordetella uptake gene, domain 1"/>
    <property type="match status" value="1"/>
</dbReference>
<dbReference type="InterPro" id="IPR005064">
    <property type="entry name" value="BUG"/>
</dbReference>
<evidence type="ECO:0000256" key="2">
    <source>
        <dbReference type="SAM" id="SignalP"/>
    </source>
</evidence>
<protein>
    <submittedName>
        <fullName evidence="3">Tripartite-type tricarboxylate transporter, receptor component TctC</fullName>
    </submittedName>
</protein>